<comment type="caution">
    <text evidence="2">The sequence shown here is derived from an EMBL/GenBank/DDBJ whole genome shotgun (WGS) entry which is preliminary data.</text>
</comment>
<gene>
    <name evidence="2" type="ORF">EZS28_023755</name>
</gene>
<sequence length="146" mass="17417">MLQHVFLDLMFQLGLNKTENFMDKLVDSYRLSLLAIGEAQKVRGQLAGAFSKLDTLEIYSETKRQKMAENKKLKEENFRMYRFSGYRSNQMKRGFMNQNKQFSNQQRQRRIVKVGLKGFRLGRKWKDNNNKMDKNSEEADDNEDRF</sequence>
<evidence type="ECO:0000313" key="2">
    <source>
        <dbReference type="EMBL" id="KAA6380717.1"/>
    </source>
</evidence>
<dbReference type="Proteomes" id="UP000324800">
    <property type="component" value="Unassembled WGS sequence"/>
</dbReference>
<evidence type="ECO:0000313" key="3">
    <source>
        <dbReference type="Proteomes" id="UP000324800"/>
    </source>
</evidence>
<dbReference type="EMBL" id="SNRW01007745">
    <property type="protein sequence ID" value="KAA6380717.1"/>
    <property type="molecule type" value="Genomic_DNA"/>
</dbReference>
<dbReference type="AlphaFoldDB" id="A0A5J4VDZ4"/>
<organism evidence="2 3">
    <name type="scientific">Streblomastix strix</name>
    <dbReference type="NCBI Taxonomy" id="222440"/>
    <lineage>
        <taxon>Eukaryota</taxon>
        <taxon>Metamonada</taxon>
        <taxon>Preaxostyla</taxon>
        <taxon>Oxymonadida</taxon>
        <taxon>Streblomastigidae</taxon>
        <taxon>Streblomastix</taxon>
    </lineage>
</organism>
<proteinExistence type="predicted"/>
<accession>A0A5J4VDZ4</accession>
<feature type="region of interest" description="Disordered" evidence="1">
    <location>
        <begin position="124"/>
        <end position="146"/>
    </location>
</feature>
<feature type="compositionally biased region" description="Basic and acidic residues" evidence="1">
    <location>
        <begin position="124"/>
        <end position="137"/>
    </location>
</feature>
<protein>
    <submittedName>
        <fullName evidence="2">Uncharacterized protein</fullName>
    </submittedName>
</protein>
<reference evidence="2 3" key="1">
    <citation type="submission" date="2019-03" db="EMBL/GenBank/DDBJ databases">
        <title>Single cell metagenomics reveals metabolic interactions within the superorganism composed of flagellate Streblomastix strix and complex community of Bacteroidetes bacteria on its surface.</title>
        <authorList>
            <person name="Treitli S.C."/>
            <person name="Kolisko M."/>
            <person name="Husnik F."/>
            <person name="Keeling P."/>
            <person name="Hampl V."/>
        </authorList>
    </citation>
    <scope>NUCLEOTIDE SEQUENCE [LARGE SCALE GENOMIC DNA]</scope>
    <source>
        <strain evidence="2">ST1C</strain>
    </source>
</reference>
<name>A0A5J4VDZ4_9EUKA</name>
<evidence type="ECO:0000256" key="1">
    <source>
        <dbReference type="SAM" id="MobiDB-lite"/>
    </source>
</evidence>